<organism evidence="2 3">
    <name type="scientific">Australozyma saopauloensis</name>
    <dbReference type="NCBI Taxonomy" id="291208"/>
    <lineage>
        <taxon>Eukaryota</taxon>
        <taxon>Fungi</taxon>
        <taxon>Dikarya</taxon>
        <taxon>Ascomycota</taxon>
        <taxon>Saccharomycotina</taxon>
        <taxon>Pichiomycetes</taxon>
        <taxon>Metschnikowiaceae</taxon>
        <taxon>Australozyma</taxon>
    </lineage>
</organism>
<keyword evidence="1" id="KW-0732">Signal</keyword>
<gene>
    <name evidence="2" type="ORF">PUMCH_003929</name>
</gene>
<dbReference type="GeneID" id="88174992"/>
<accession>A0AAX4HDT4</accession>
<protein>
    <submittedName>
        <fullName evidence="2">Uncharacterized protein</fullName>
    </submittedName>
</protein>
<feature type="signal peptide" evidence="1">
    <location>
        <begin position="1"/>
        <end position="19"/>
    </location>
</feature>
<dbReference type="RefSeq" id="XP_062878952.1">
    <property type="nucleotide sequence ID" value="XM_063022882.1"/>
</dbReference>
<reference evidence="2 3" key="1">
    <citation type="submission" date="2023-10" db="EMBL/GenBank/DDBJ databases">
        <title>Draft Genome Sequence of Candida saopaulonensis from a very Premature Infant with Sepsis.</title>
        <authorList>
            <person name="Ning Y."/>
            <person name="Dai R."/>
            <person name="Xiao M."/>
            <person name="Xu Y."/>
            <person name="Yan Q."/>
            <person name="Zhang L."/>
        </authorList>
    </citation>
    <scope>NUCLEOTIDE SEQUENCE [LARGE SCALE GENOMIC DNA]</scope>
    <source>
        <strain evidence="2 3">19XY460</strain>
    </source>
</reference>
<sequence length="433" mass="49675">MLIPSLISLLLAWVLLLWSRRQAPHEQAAQLRQFVQNYLTVCEEVAVVAGNRGLLLPDLVTAAQKQLDYRLKQDAVRLKFELKDDLPTRIKPATETKPIPGSMATATVDNSTVELNNREENGQIESQSPEVPSEPQSLLGRTLELLFYDVPDMWVDLVEPRTILVYNLEQVHQNDVPFYMSQALYDVLLEPDLKMWQSSKLLSFADYRQEVTVNFVAAEESSESPQQILDSINTYMKRYEFMAPFLRIQWSVQVLDVSKRRAARHLTHNTTQQLTFFYLTSLKPYADAVQGVPLYHVSPAAPESPALQDHYGTQYEAHQKRLKTTVYNMTSFFSGVSKAIGQFVYLPESSSMNLSLRAASLMKHTTLKGIEEVLTTLLERENFEPKLYHEICTIVDSIASNQKHDWPSHLQRVYKVFHELEAQRLKNEKTREG</sequence>
<dbReference type="AlphaFoldDB" id="A0AAX4HDT4"/>
<keyword evidence="3" id="KW-1185">Reference proteome</keyword>
<dbReference type="Proteomes" id="UP001338582">
    <property type="component" value="Chromosome 5"/>
</dbReference>
<evidence type="ECO:0000256" key="1">
    <source>
        <dbReference type="SAM" id="SignalP"/>
    </source>
</evidence>
<dbReference type="EMBL" id="CP138898">
    <property type="protein sequence ID" value="WPK26571.1"/>
    <property type="molecule type" value="Genomic_DNA"/>
</dbReference>
<evidence type="ECO:0000313" key="3">
    <source>
        <dbReference type="Proteomes" id="UP001338582"/>
    </source>
</evidence>
<name>A0AAX4HDT4_9ASCO</name>
<dbReference type="KEGG" id="asau:88174992"/>
<feature type="chain" id="PRO_5043410675" evidence="1">
    <location>
        <begin position="20"/>
        <end position="433"/>
    </location>
</feature>
<evidence type="ECO:0000313" key="2">
    <source>
        <dbReference type="EMBL" id="WPK26571.1"/>
    </source>
</evidence>
<proteinExistence type="predicted"/>